<dbReference type="GO" id="GO:0006309">
    <property type="term" value="P:apoptotic DNA fragmentation"/>
    <property type="evidence" value="ECO:0007669"/>
    <property type="project" value="InterPro"/>
</dbReference>
<keyword evidence="5" id="KW-0540">Nuclease</keyword>
<name>A0A9Q0I3Y2_9TELE</name>
<reference evidence="13" key="1">
    <citation type="submission" date="2022-07" db="EMBL/GenBank/DDBJ databases">
        <title>Chromosome-level genome of Muraenolepis orangiensis.</title>
        <authorList>
            <person name="Kim J."/>
        </authorList>
    </citation>
    <scope>NUCLEOTIDE SEQUENCE</scope>
    <source>
        <strain evidence="13">KU_S4_2022</strain>
        <tissue evidence="13">Muscle</tissue>
    </source>
</reference>
<dbReference type="InterPro" id="IPR044925">
    <property type="entry name" value="His-Me_finger_sf"/>
</dbReference>
<dbReference type="Pfam" id="PF02017">
    <property type="entry name" value="CIDE-N"/>
    <property type="match status" value="1"/>
</dbReference>
<accession>A0A9Q0I3Y2</accession>
<comment type="subcellular location">
    <subcellularLocation>
        <location evidence="2">Cytoplasm</location>
    </subcellularLocation>
    <subcellularLocation>
        <location evidence="1">Nucleus</location>
    </subcellularLocation>
</comment>
<evidence type="ECO:0000259" key="12">
    <source>
        <dbReference type="PROSITE" id="PS51135"/>
    </source>
</evidence>
<dbReference type="GO" id="GO:0016787">
    <property type="term" value="F:hydrolase activity"/>
    <property type="evidence" value="ECO:0007669"/>
    <property type="project" value="UniProtKB-KW"/>
</dbReference>
<sequence length="340" mass="39124">MGGLTNSKPVKLRRFGGTQKYGVAAKDLKELLRKGCKQLQTPVRGSRICTYDDGTELTEDYFTTLPDHVELVLLSGDEAWDGFASDVTRLLLSPDRTSDRLLEAAKDLIGNERSAKRRRQLADVLLDLEDRSEMESREDDHDWFQGVSPRFKTKSAYMKYNCESRIRGYVKELEPVKKSSQEFAKAASGLTDMLKADKYNGQYFDRREKEQNRLCSAQGWFTCQGAFDQDICKSLHSINPYGNRESRIIFSTWNLDHRIEKKRTVIPALVAAVQNRRSDIVVNLPYFYGLLFTTDNLKLVHIVCHKKVPHFLLCDSRKLYKRVTKDKPTALGREKGRRIK</sequence>
<feature type="domain" description="CIDE-N" evidence="12">
    <location>
        <begin position="6"/>
        <end position="82"/>
    </location>
</feature>
<dbReference type="SMART" id="SM00266">
    <property type="entry name" value="CAD"/>
    <property type="match status" value="1"/>
</dbReference>
<evidence type="ECO:0000313" key="14">
    <source>
        <dbReference type="Proteomes" id="UP001148018"/>
    </source>
</evidence>
<dbReference type="SUPFAM" id="SSF54277">
    <property type="entry name" value="CAD &amp; PB1 domains"/>
    <property type="match status" value="1"/>
</dbReference>
<dbReference type="OrthoDB" id="9943677at2759"/>
<keyword evidence="14" id="KW-1185">Reference proteome</keyword>
<dbReference type="AlphaFoldDB" id="A0A9Q0I3Y2"/>
<dbReference type="GO" id="GO:0005634">
    <property type="term" value="C:nucleus"/>
    <property type="evidence" value="ECO:0007669"/>
    <property type="project" value="UniProtKB-SubCell"/>
</dbReference>
<dbReference type="InterPro" id="IPR039729">
    <property type="entry name" value="DFF40"/>
</dbReference>
<dbReference type="PROSITE" id="PS51135">
    <property type="entry name" value="CIDE_N"/>
    <property type="match status" value="1"/>
</dbReference>
<evidence type="ECO:0000256" key="11">
    <source>
        <dbReference type="PROSITE-ProRule" id="PRU00447"/>
    </source>
</evidence>
<dbReference type="InterPro" id="IPR003508">
    <property type="entry name" value="CIDE-N_dom"/>
</dbReference>
<dbReference type="Proteomes" id="UP001148018">
    <property type="component" value="Unassembled WGS sequence"/>
</dbReference>
<evidence type="ECO:0000313" key="13">
    <source>
        <dbReference type="EMBL" id="KAJ3585942.1"/>
    </source>
</evidence>
<proteinExistence type="predicted"/>
<evidence type="ECO:0000256" key="7">
    <source>
        <dbReference type="ARBA" id="ARBA00023242"/>
    </source>
</evidence>
<keyword evidence="6" id="KW-0378">Hydrolase</keyword>
<evidence type="ECO:0000256" key="10">
    <source>
        <dbReference type="ARBA" id="ARBA00069517"/>
    </source>
</evidence>
<evidence type="ECO:0000256" key="1">
    <source>
        <dbReference type="ARBA" id="ARBA00004123"/>
    </source>
</evidence>
<comment type="caution">
    <text evidence="13">The sequence shown here is derived from an EMBL/GenBank/DDBJ whole genome shotgun (WGS) entry which is preliminary data.</text>
</comment>
<evidence type="ECO:0000256" key="4">
    <source>
        <dbReference type="ARBA" id="ARBA00022703"/>
    </source>
</evidence>
<dbReference type="SUPFAM" id="SSF54060">
    <property type="entry name" value="His-Me finger endonucleases"/>
    <property type="match status" value="1"/>
</dbReference>
<evidence type="ECO:0000256" key="3">
    <source>
        <dbReference type="ARBA" id="ARBA00022490"/>
    </source>
</evidence>
<evidence type="ECO:0000256" key="6">
    <source>
        <dbReference type="ARBA" id="ARBA00022801"/>
    </source>
</evidence>
<evidence type="ECO:0000256" key="9">
    <source>
        <dbReference type="ARBA" id="ARBA00064007"/>
    </source>
</evidence>
<dbReference type="Gene3D" id="6.10.140.170">
    <property type="match status" value="1"/>
</dbReference>
<comment type="subunit">
    <text evidence="9">Heterodimer of DFFA and DFFB. Interacts with H1-1.</text>
</comment>
<dbReference type="GO" id="GO:0004520">
    <property type="term" value="F:DNA endonuclease activity"/>
    <property type="evidence" value="ECO:0007669"/>
    <property type="project" value="InterPro"/>
</dbReference>
<dbReference type="GO" id="GO:0005737">
    <property type="term" value="C:cytoplasm"/>
    <property type="evidence" value="ECO:0007669"/>
    <property type="project" value="UniProtKB-SubCell"/>
</dbReference>
<organism evidence="13 14">
    <name type="scientific">Muraenolepis orangiensis</name>
    <name type="common">Patagonian moray cod</name>
    <dbReference type="NCBI Taxonomy" id="630683"/>
    <lineage>
        <taxon>Eukaryota</taxon>
        <taxon>Metazoa</taxon>
        <taxon>Chordata</taxon>
        <taxon>Craniata</taxon>
        <taxon>Vertebrata</taxon>
        <taxon>Euteleostomi</taxon>
        <taxon>Actinopterygii</taxon>
        <taxon>Neopterygii</taxon>
        <taxon>Teleostei</taxon>
        <taxon>Neoteleostei</taxon>
        <taxon>Acanthomorphata</taxon>
        <taxon>Zeiogadaria</taxon>
        <taxon>Gadariae</taxon>
        <taxon>Gadiformes</taxon>
        <taxon>Muraenolepidoidei</taxon>
        <taxon>Muraenolepididae</taxon>
        <taxon>Muraenolepis</taxon>
    </lineage>
</organism>
<dbReference type="EMBL" id="JANIIK010000117">
    <property type="protein sequence ID" value="KAJ3585942.1"/>
    <property type="molecule type" value="Genomic_DNA"/>
</dbReference>
<dbReference type="Pfam" id="PF09230">
    <property type="entry name" value="DFF40"/>
    <property type="match status" value="1"/>
</dbReference>
<evidence type="ECO:0000256" key="5">
    <source>
        <dbReference type="ARBA" id="ARBA00022722"/>
    </source>
</evidence>
<evidence type="ECO:0000256" key="8">
    <source>
        <dbReference type="ARBA" id="ARBA00053660"/>
    </source>
</evidence>
<evidence type="ECO:0000256" key="2">
    <source>
        <dbReference type="ARBA" id="ARBA00004496"/>
    </source>
</evidence>
<dbReference type="Gene3D" id="3.10.20.10">
    <property type="match status" value="1"/>
</dbReference>
<keyword evidence="4 11" id="KW-0053">Apoptosis</keyword>
<gene>
    <name evidence="13" type="ORF">NHX12_012349</name>
</gene>
<dbReference type="FunFam" id="3.10.20.10:FF:000006">
    <property type="entry name" value="DNA fragmentation factor subunit beta"/>
    <property type="match status" value="1"/>
</dbReference>
<protein>
    <recommendedName>
        <fullName evidence="10">DNA fragmentation factor subunit beta</fullName>
    </recommendedName>
</protein>
<keyword evidence="3" id="KW-0963">Cytoplasm</keyword>
<dbReference type="InterPro" id="IPR015311">
    <property type="entry name" value="DFF40_C"/>
</dbReference>
<keyword evidence="7" id="KW-0539">Nucleus</keyword>
<dbReference type="PANTHER" id="PTHR13067">
    <property type="entry name" value="CASPASE-ACTIVATED DNASE"/>
    <property type="match status" value="1"/>
</dbReference>
<dbReference type="PANTHER" id="PTHR13067:SF2">
    <property type="entry name" value="CASPASE-ACTIVATED DNASE"/>
    <property type="match status" value="1"/>
</dbReference>
<comment type="function">
    <text evidence="8">Nuclease that induces DNA fragmentation and chromatin condensation during apoptosis. Degrades naked DNA and induces apoptotic morphology.</text>
</comment>